<dbReference type="InterPro" id="IPR005467">
    <property type="entry name" value="His_kinase_dom"/>
</dbReference>
<dbReference type="Pfam" id="PF00072">
    <property type="entry name" value="Response_reg"/>
    <property type="match status" value="1"/>
</dbReference>
<feature type="domain" description="Histidine kinase" evidence="7">
    <location>
        <begin position="228"/>
        <end position="444"/>
    </location>
</feature>
<dbReference type="InterPro" id="IPR036097">
    <property type="entry name" value="HisK_dim/P_sf"/>
</dbReference>
<dbReference type="AlphaFoldDB" id="K4KKU0"/>
<dbReference type="Gene3D" id="1.10.287.130">
    <property type="match status" value="1"/>
</dbReference>
<dbReference type="eggNOG" id="COG0784">
    <property type="taxonomic scope" value="Bacteria"/>
</dbReference>
<dbReference type="STRING" id="1117647.M5M_08280"/>
<dbReference type="InterPro" id="IPR003661">
    <property type="entry name" value="HisK_dim/P_dom"/>
</dbReference>
<dbReference type="Pfam" id="PF02518">
    <property type="entry name" value="HATPase_c"/>
    <property type="match status" value="1"/>
</dbReference>
<keyword evidence="4" id="KW-0902">Two-component regulatory system</keyword>
<dbReference type="Pfam" id="PF00512">
    <property type="entry name" value="HisKA"/>
    <property type="match status" value="1"/>
</dbReference>
<keyword evidence="9" id="KW-0808">Transferase</keyword>
<dbReference type="PANTHER" id="PTHR45339:SF1">
    <property type="entry name" value="HYBRID SIGNAL TRANSDUCTION HISTIDINE KINASE J"/>
    <property type="match status" value="1"/>
</dbReference>
<name>K4KKU0_SIMAS</name>
<dbReference type="Gene3D" id="3.40.50.2300">
    <property type="match status" value="1"/>
</dbReference>
<dbReference type="PROSITE" id="PS50109">
    <property type="entry name" value="HIS_KIN"/>
    <property type="match status" value="1"/>
</dbReference>
<dbReference type="PANTHER" id="PTHR45339">
    <property type="entry name" value="HYBRID SIGNAL TRANSDUCTION HISTIDINE KINASE J"/>
    <property type="match status" value="1"/>
</dbReference>
<dbReference type="Gene3D" id="3.30.565.10">
    <property type="entry name" value="Histidine kinase-like ATPase, C-terminal domain"/>
    <property type="match status" value="1"/>
</dbReference>
<dbReference type="InterPro" id="IPR003594">
    <property type="entry name" value="HATPase_dom"/>
</dbReference>
<dbReference type="CDD" id="cd00082">
    <property type="entry name" value="HisKA"/>
    <property type="match status" value="1"/>
</dbReference>
<dbReference type="SMART" id="SM00388">
    <property type="entry name" value="HisKA"/>
    <property type="match status" value="1"/>
</dbReference>
<keyword evidence="9" id="KW-0418">Kinase</keyword>
<evidence type="ECO:0000256" key="1">
    <source>
        <dbReference type="ARBA" id="ARBA00000085"/>
    </source>
</evidence>
<evidence type="ECO:0000313" key="10">
    <source>
        <dbReference type="Proteomes" id="UP000000466"/>
    </source>
</evidence>
<accession>K4KKU0</accession>
<dbReference type="RefSeq" id="WP_015047010.1">
    <property type="nucleotide sequence ID" value="NC_018868.3"/>
</dbReference>
<evidence type="ECO:0000313" key="9">
    <source>
        <dbReference type="EMBL" id="AFU98845.1"/>
    </source>
</evidence>
<dbReference type="EC" id="2.7.13.3" evidence="2"/>
<evidence type="ECO:0000259" key="7">
    <source>
        <dbReference type="PROSITE" id="PS50109"/>
    </source>
</evidence>
<dbReference type="SUPFAM" id="SSF47384">
    <property type="entry name" value="Homodimeric domain of signal transducing histidine kinase"/>
    <property type="match status" value="1"/>
</dbReference>
<dbReference type="eggNOG" id="COG2205">
    <property type="taxonomic scope" value="Bacteria"/>
</dbReference>
<dbReference type="HOGENOM" id="CLU_000445_114_15_6"/>
<dbReference type="PRINTS" id="PR00344">
    <property type="entry name" value="BCTRLSENSOR"/>
</dbReference>
<dbReference type="InterPro" id="IPR001789">
    <property type="entry name" value="Sig_transdc_resp-reg_receiver"/>
</dbReference>
<dbReference type="PROSITE" id="PS50110">
    <property type="entry name" value="RESPONSE_REGULATORY"/>
    <property type="match status" value="1"/>
</dbReference>
<keyword evidence="6" id="KW-0812">Transmembrane</keyword>
<evidence type="ECO:0000256" key="6">
    <source>
        <dbReference type="SAM" id="Phobius"/>
    </source>
</evidence>
<sequence>MNNGTSSRLRANLAIFGGGTILLVAALVAQLALNAINGQYRELIDNRMQAMHELAEINLQFKLQVQEWKNLLLRGNNAEDRAHYWQSFQDASSEVRRLVEQLEQQPLSQATRQALRRFEQAHNRLQTQYESGYRRFAENPTDPFIIDASVRGIDRQPADQLARFTRSLEDEIQARADELQQASDTYFWVGSLTVLICGLLVIAGVLFIVRHAVETEINARTRIDFLAKMSHEIRTPMNGVLGMSELLSTTPLNEQQRRYNQAIHSSGQALIVLINDLLDYSRIESGKMTIDTNPFSLRGLLSNLYYLFVQKAAEKHCYWRIDIAPDLVDTWQGDAARLNQILVNLVGNAFKFTDRGGVSLNITARQNNLQIECVDTGIGMDESAQARLFTPFVQADQSIQSRFGGTGLGLVISRELARQMGGDLTVTSDPGKGSTFTLQLPLNMGEQQDSTPAMPNLDKVFLAVEDTWQAQDYLRHLKHWGLVAEPWPYTANSLIPSPHIGANTLLIIDMSNHEQSDSLAHYAQAQGAKALQLYDVGQSNEWINSHGEPQRGFKDRPPFGALLLPLIQGLFDQPNQDANGSAVHCSNKLHILAADDNAVNRSVVSAMVTKLGHSCVLACDGEDAVTQFLYTNRRFDLVLMDCEMPVLDGLGALRCIRELEHERGVTRPTPVIALTANAYQADRERYLEAGMDEVLTKPISLDRLRTALDYYACPQLTE</sequence>
<evidence type="ECO:0000256" key="4">
    <source>
        <dbReference type="ARBA" id="ARBA00023012"/>
    </source>
</evidence>
<dbReference type="InterPro" id="IPR036890">
    <property type="entry name" value="HATPase_C_sf"/>
</dbReference>
<feature type="modified residue" description="4-aspartylphosphate" evidence="5">
    <location>
        <position position="641"/>
    </location>
</feature>
<dbReference type="CDD" id="cd17546">
    <property type="entry name" value="REC_hyHK_CKI1_RcsC-like"/>
    <property type="match status" value="1"/>
</dbReference>
<dbReference type="SMART" id="SM00387">
    <property type="entry name" value="HATPase_c"/>
    <property type="match status" value="1"/>
</dbReference>
<keyword evidence="10" id="KW-1185">Reference proteome</keyword>
<keyword evidence="3 5" id="KW-0597">Phosphoprotein</keyword>
<proteinExistence type="predicted"/>
<gene>
    <name evidence="9" type="ordered locus">M5M_08280</name>
</gene>
<dbReference type="SMART" id="SM00448">
    <property type="entry name" value="REC"/>
    <property type="match status" value="1"/>
</dbReference>
<dbReference type="KEGG" id="saga:M5M_08280"/>
<evidence type="ECO:0000256" key="3">
    <source>
        <dbReference type="ARBA" id="ARBA00022553"/>
    </source>
</evidence>
<evidence type="ECO:0000259" key="8">
    <source>
        <dbReference type="PROSITE" id="PS50110"/>
    </source>
</evidence>
<dbReference type="SUPFAM" id="SSF52172">
    <property type="entry name" value="CheY-like"/>
    <property type="match status" value="1"/>
</dbReference>
<dbReference type="InterPro" id="IPR011006">
    <property type="entry name" value="CheY-like_superfamily"/>
</dbReference>
<dbReference type="EMBL" id="CP003746">
    <property type="protein sequence ID" value="AFU98845.1"/>
    <property type="molecule type" value="Genomic_DNA"/>
</dbReference>
<dbReference type="CDD" id="cd16922">
    <property type="entry name" value="HATPase_EvgS-ArcB-TorS-like"/>
    <property type="match status" value="1"/>
</dbReference>
<feature type="domain" description="Response regulatory" evidence="8">
    <location>
        <begin position="590"/>
        <end position="712"/>
    </location>
</feature>
<dbReference type="Proteomes" id="UP000000466">
    <property type="component" value="Chromosome"/>
</dbReference>
<feature type="transmembrane region" description="Helical" evidence="6">
    <location>
        <begin position="12"/>
        <end position="33"/>
    </location>
</feature>
<reference evidence="9 10" key="1">
    <citation type="journal article" date="2013" name="Genome Announc.">
        <title>Complete genome sequence of Simiduia agarivorans SA1(T), a marine bacterium able to degrade a variety of polysaccharides.</title>
        <authorList>
            <person name="Lin S.Y."/>
            <person name="Shieh W.Y."/>
            <person name="Chen J.S."/>
            <person name="Tang S.L."/>
        </authorList>
    </citation>
    <scope>NUCLEOTIDE SEQUENCE [LARGE SCALE GENOMIC DNA]</scope>
    <source>
        <strain evidence="10">DSM 21679 / JCM 13881 / BCRC 17597 / SA1</strain>
    </source>
</reference>
<protein>
    <recommendedName>
        <fullName evidence="2">histidine kinase</fullName>
        <ecNumber evidence="2">2.7.13.3</ecNumber>
    </recommendedName>
</protein>
<dbReference type="InterPro" id="IPR004358">
    <property type="entry name" value="Sig_transdc_His_kin-like_C"/>
</dbReference>
<dbReference type="SUPFAM" id="SSF55874">
    <property type="entry name" value="ATPase domain of HSP90 chaperone/DNA topoisomerase II/histidine kinase"/>
    <property type="match status" value="1"/>
</dbReference>
<keyword evidence="6" id="KW-1133">Transmembrane helix</keyword>
<comment type="catalytic activity">
    <reaction evidence="1">
        <text>ATP + protein L-histidine = ADP + protein N-phospho-L-histidine.</text>
        <dbReference type="EC" id="2.7.13.3"/>
    </reaction>
</comment>
<feature type="transmembrane region" description="Helical" evidence="6">
    <location>
        <begin position="185"/>
        <end position="209"/>
    </location>
</feature>
<dbReference type="FunFam" id="3.30.565.10:FF:000010">
    <property type="entry name" value="Sensor histidine kinase RcsC"/>
    <property type="match status" value="1"/>
</dbReference>
<dbReference type="GO" id="GO:0000155">
    <property type="term" value="F:phosphorelay sensor kinase activity"/>
    <property type="evidence" value="ECO:0007669"/>
    <property type="project" value="InterPro"/>
</dbReference>
<evidence type="ECO:0000256" key="5">
    <source>
        <dbReference type="PROSITE-ProRule" id="PRU00169"/>
    </source>
</evidence>
<evidence type="ECO:0000256" key="2">
    <source>
        <dbReference type="ARBA" id="ARBA00012438"/>
    </source>
</evidence>
<organism evidence="9 10">
    <name type="scientific">Simiduia agarivorans (strain DSM 21679 / JCM 13881 / BCRC 17597 / SA1)</name>
    <dbReference type="NCBI Taxonomy" id="1117647"/>
    <lineage>
        <taxon>Bacteria</taxon>
        <taxon>Pseudomonadati</taxon>
        <taxon>Pseudomonadota</taxon>
        <taxon>Gammaproteobacteria</taxon>
        <taxon>Cellvibrionales</taxon>
        <taxon>Cellvibrionaceae</taxon>
        <taxon>Simiduia</taxon>
    </lineage>
</organism>
<keyword evidence="6" id="KW-0472">Membrane</keyword>